<feature type="domain" description="NusG-like N-terminal" evidence="8">
    <location>
        <begin position="4"/>
        <end position="112"/>
    </location>
</feature>
<dbReference type="SMART" id="SM00738">
    <property type="entry name" value="NGN"/>
    <property type="match status" value="1"/>
</dbReference>
<evidence type="ECO:0000313" key="10">
    <source>
        <dbReference type="EMBL" id="KGF46349.1"/>
    </source>
</evidence>
<dbReference type="GO" id="GO:0006353">
    <property type="term" value="P:DNA-templated transcription termination"/>
    <property type="evidence" value="ECO:0007669"/>
    <property type="project" value="UniProtKB-UniRule"/>
</dbReference>
<dbReference type="InterPro" id="IPR005824">
    <property type="entry name" value="KOW"/>
</dbReference>
<comment type="caution">
    <text evidence="10">The sequence shown here is derived from an EMBL/GenBank/DDBJ whole genome shotgun (WGS) entry which is preliminary data.</text>
</comment>
<dbReference type="Gene3D" id="3.30.70.940">
    <property type="entry name" value="NusG, N-terminal domain"/>
    <property type="match status" value="1"/>
</dbReference>
<accession>A0A096CM25</accession>
<evidence type="ECO:0000256" key="5">
    <source>
        <dbReference type="HAMAP-Rule" id="MF_00948"/>
    </source>
</evidence>
<dbReference type="InterPro" id="IPR036735">
    <property type="entry name" value="NGN_dom_sf"/>
</dbReference>
<dbReference type="NCBIfam" id="TIGR00922">
    <property type="entry name" value="nusG"/>
    <property type="match status" value="1"/>
</dbReference>
<proteinExistence type="inferred from homology"/>
<evidence type="ECO:0000259" key="8">
    <source>
        <dbReference type="SMART" id="SM00738"/>
    </source>
</evidence>
<feature type="domain" description="KOW" evidence="9">
    <location>
        <begin position="123"/>
        <end position="150"/>
    </location>
</feature>
<dbReference type="Pfam" id="PF00467">
    <property type="entry name" value="KOW"/>
    <property type="match status" value="1"/>
</dbReference>
<dbReference type="InterPro" id="IPR014722">
    <property type="entry name" value="Rib_uL2_dom2"/>
</dbReference>
<evidence type="ECO:0000259" key="9">
    <source>
        <dbReference type="SMART" id="SM00739"/>
    </source>
</evidence>
<evidence type="ECO:0000256" key="2">
    <source>
        <dbReference type="ARBA" id="ARBA00022814"/>
    </source>
</evidence>
<dbReference type="GO" id="GO:0006354">
    <property type="term" value="P:DNA-templated transcription elongation"/>
    <property type="evidence" value="ECO:0007669"/>
    <property type="project" value="UniProtKB-UniRule"/>
</dbReference>
<dbReference type="HAMAP" id="MF_00948">
    <property type="entry name" value="NusG"/>
    <property type="match status" value="1"/>
</dbReference>
<dbReference type="RefSeq" id="WP_028257920.1">
    <property type="nucleotide sequence ID" value="NZ_JRNT01000043.1"/>
</dbReference>
<dbReference type="CDD" id="cd09891">
    <property type="entry name" value="NGN_Bact_1"/>
    <property type="match status" value="1"/>
</dbReference>
<dbReference type="GO" id="GO:0032784">
    <property type="term" value="P:regulation of DNA-templated transcription elongation"/>
    <property type="evidence" value="ECO:0007669"/>
    <property type="project" value="InterPro"/>
</dbReference>
<evidence type="ECO:0000256" key="3">
    <source>
        <dbReference type="ARBA" id="ARBA00023015"/>
    </source>
</evidence>
<dbReference type="InterPro" id="IPR006645">
    <property type="entry name" value="NGN-like_dom"/>
</dbReference>
<dbReference type="InterPro" id="IPR008991">
    <property type="entry name" value="Translation_prot_SH3-like_sf"/>
</dbReference>
<keyword evidence="4 5" id="KW-0804">Transcription</keyword>
<dbReference type="SUPFAM" id="SSF82679">
    <property type="entry name" value="N-utilization substance G protein NusG, N-terminal domain"/>
    <property type="match status" value="1"/>
</dbReference>
<keyword evidence="1 5" id="KW-0806">Transcription termination</keyword>
<name>A0A096CM25_9FIRM</name>
<dbReference type="SMART" id="SM00739">
    <property type="entry name" value="KOW"/>
    <property type="match status" value="1"/>
</dbReference>
<sequence>METEKKWYVIHTYSGYENKVKTTLELKVQSMGLEDVISRILVPVEEVVEVKDGVSKTVKRKIFPGYVLIEMEVNDNSWYIVRNTPGVTGFVGSTTKPVPLSDSEVEYILKSQGLDKQPLVETDYEIGETVRITSGAFEDRLGVITAINAEKGTLTLNVEMFNRDTEVEVDSSQVEAYL</sequence>
<organism evidence="10 11">
    <name type="scientific">Veillonella montpellierensis DNF00314</name>
    <dbReference type="NCBI Taxonomy" id="1401067"/>
    <lineage>
        <taxon>Bacteria</taxon>
        <taxon>Bacillati</taxon>
        <taxon>Bacillota</taxon>
        <taxon>Negativicutes</taxon>
        <taxon>Veillonellales</taxon>
        <taxon>Veillonellaceae</taxon>
        <taxon>Veillonella</taxon>
    </lineage>
</organism>
<gene>
    <name evidence="5" type="primary">nusG</name>
    <name evidence="10" type="ORF">HMPREF0872_08695</name>
</gene>
<dbReference type="Pfam" id="PF02357">
    <property type="entry name" value="NusG"/>
    <property type="match status" value="1"/>
</dbReference>
<dbReference type="PRINTS" id="PR00338">
    <property type="entry name" value="NUSGTNSCPFCT"/>
</dbReference>
<keyword evidence="2 5" id="KW-0889">Transcription antitermination</keyword>
<evidence type="ECO:0000256" key="6">
    <source>
        <dbReference type="NCBIfam" id="TIGR00922"/>
    </source>
</evidence>
<dbReference type="InterPro" id="IPR043425">
    <property type="entry name" value="NusG-like"/>
</dbReference>
<dbReference type="CDD" id="cd06091">
    <property type="entry name" value="KOW_NusG"/>
    <property type="match status" value="1"/>
</dbReference>
<keyword evidence="11" id="KW-1185">Reference proteome</keyword>
<evidence type="ECO:0000313" key="11">
    <source>
        <dbReference type="Proteomes" id="UP000029628"/>
    </source>
</evidence>
<comment type="function">
    <text evidence="5 7">Participates in transcription elongation, termination and antitermination.</text>
</comment>
<dbReference type="AlphaFoldDB" id="A0A096CM25"/>
<evidence type="ECO:0000256" key="4">
    <source>
        <dbReference type="ARBA" id="ARBA00023163"/>
    </source>
</evidence>
<dbReference type="Proteomes" id="UP000029628">
    <property type="component" value="Unassembled WGS sequence"/>
</dbReference>
<comment type="similarity">
    <text evidence="5 7">Belongs to the NusG family.</text>
</comment>
<dbReference type="InterPro" id="IPR047050">
    <property type="entry name" value="NGN"/>
</dbReference>
<evidence type="ECO:0000256" key="7">
    <source>
        <dbReference type="RuleBase" id="RU000538"/>
    </source>
</evidence>
<reference evidence="10 11" key="1">
    <citation type="submission" date="2014-07" db="EMBL/GenBank/DDBJ databases">
        <authorList>
            <person name="McCorrison J."/>
            <person name="Sanka R."/>
            <person name="Torralba M."/>
            <person name="Gillis M."/>
            <person name="Haft D.H."/>
            <person name="Methe B."/>
            <person name="Sutton G."/>
            <person name="Nelson K.E."/>
        </authorList>
    </citation>
    <scope>NUCLEOTIDE SEQUENCE [LARGE SCALE GENOMIC DNA]</scope>
    <source>
        <strain evidence="10 11">DNF00314</strain>
    </source>
</reference>
<protein>
    <recommendedName>
        <fullName evidence="5 6">Transcription termination/antitermination protein NusG</fullName>
    </recommendedName>
</protein>
<dbReference type="GO" id="GO:0031564">
    <property type="term" value="P:transcription antitermination"/>
    <property type="evidence" value="ECO:0007669"/>
    <property type="project" value="UniProtKB-UniRule"/>
</dbReference>
<dbReference type="SUPFAM" id="SSF50104">
    <property type="entry name" value="Translation proteins SH3-like domain"/>
    <property type="match status" value="1"/>
</dbReference>
<dbReference type="InterPro" id="IPR001062">
    <property type="entry name" value="Transcrpt_antiterm_NusG"/>
</dbReference>
<dbReference type="PANTHER" id="PTHR30265:SF2">
    <property type="entry name" value="TRANSCRIPTION TERMINATION_ANTITERMINATION PROTEIN NUSG"/>
    <property type="match status" value="1"/>
</dbReference>
<keyword evidence="3 5" id="KW-0805">Transcription regulation</keyword>
<dbReference type="PANTHER" id="PTHR30265">
    <property type="entry name" value="RHO-INTERACTING TRANSCRIPTION TERMINATION FACTOR NUSG"/>
    <property type="match status" value="1"/>
</dbReference>
<dbReference type="FunFam" id="3.30.70.940:FF:000002">
    <property type="entry name" value="Transcription termination/antitermination protein NusG"/>
    <property type="match status" value="1"/>
</dbReference>
<dbReference type="GO" id="GO:0005829">
    <property type="term" value="C:cytosol"/>
    <property type="evidence" value="ECO:0007669"/>
    <property type="project" value="TreeGrafter"/>
</dbReference>
<evidence type="ECO:0000256" key="1">
    <source>
        <dbReference type="ARBA" id="ARBA00022472"/>
    </source>
</evidence>
<dbReference type="eggNOG" id="COG0250">
    <property type="taxonomic scope" value="Bacteria"/>
</dbReference>
<dbReference type="Gene3D" id="2.30.30.30">
    <property type="match status" value="1"/>
</dbReference>
<dbReference type="EMBL" id="JRNT01000043">
    <property type="protein sequence ID" value="KGF46349.1"/>
    <property type="molecule type" value="Genomic_DNA"/>
</dbReference>